<evidence type="ECO:0000259" key="8">
    <source>
        <dbReference type="SMART" id="SM01217"/>
    </source>
</evidence>
<dbReference type="Pfam" id="PF00933">
    <property type="entry name" value="Glyco_hydro_3"/>
    <property type="match status" value="1"/>
</dbReference>
<gene>
    <name evidence="9" type="ORF">FH969_03630</name>
</gene>
<dbReference type="InterPro" id="IPR001764">
    <property type="entry name" value="Glyco_hydro_3_N"/>
</dbReference>
<dbReference type="InterPro" id="IPR036881">
    <property type="entry name" value="Glyco_hydro_3_C_sf"/>
</dbReference>
<evidence type="ECO:0000313" key="9">
    <source>
        <dbReference type="EMBL" id="TNU76340.1"/>
    </source>
</evidence>
<evidence type="ECO:0000256" key="5">
    <source>
        <dbReference type="ARBA" id="ARBA00022801"/>
    </source>
</evidence>
<dbReference type="Gene3D" id="2.60.40.10">
    <property type="entry name" value="Immunoglobulins"/>
    <property type="match status" value="1"/>
</dbReference>
<accession>A0A5C5BFD0</accession>
<feature type="region of interest" description="Disordered" evidence="7">
    <location>
        <begin position="1"/>
        <end position="20"/>
    </location>
</feature>
<dbReference type="OrthoDB" id="3187421at2"/>
<protein>
    <recommendedName>
        <fullName evidence="3">beta-glucosidase</fullName>
        <ecNumber evidence="3">3.2.1.21</ecNumber>
    </recommendedName>
</protein>
<dbReference type="GO" id="GO:0009251">
    <property type="term" value="P:glucan catabolic process"/>
    <property type="evidence" value="ECO:0007669"/>
    <property type="project" value="TreeGrafter"/>
</dbReference>
<organism evidence="9 10">
    <name type="scientific">Miniimonas arenae</name>
    <dbReference type="NCBI Taxonomy" id="676201"/>
    <lineage>
        <taxon>Bacteria</taxon>
        <taxon>Bacillati</taxon>
        <taxon>Actinomycetota</taxon>
        <taxon>Actinomycetes</taxon>
        <taxon>Micrococcales</taxon>
        <taxon>Beutenbergiaceae</taxon>
        <taxon>Miniimonas</taxon>
    </lineage>
</organism>
<dbReference type="GO" id="GO:0008422">
    <property type="term" value="F:beta-glucosidase activity"/>
    <property type="evidence" value="ECO:0007669"/>
    <property type="project" value="UniProtKB-EC"/>
</dbReference>
<dbReference type="SMART" id="SM01217">
    <property type="entry name" value="Fn3_like"/>
    <property type="match status" value="1"/>
</dbReference>
<dbReference type="PANTHER" id="PTHR30620:SF16">
    <property type="entry name" value="LYSOSOMAL BETA GLUCOSIDASE"/>
    <property type="match status" value="1"/>
</dbReference>
<name>A0A5C5BFD0_9MICO</name>
<comment type="catalytic activity">
    <reaction evidence="1">
        <text>Hydrolysis of terminal, non-reducing beta-D-glucosyl residues with release of beta-D-glucose.</text>
        <dbReference type="EC" id="3.2.1.21"/>
    </reaction>
</comment>
<sequence length="756" mass="79053">MPHHGEDPRTRSDRPWADPARPVEERVAALLDAMTLPELVGQLHQPANVDLERDAALLAAGAIGSTLHASGATAGNVRDGGVSRDRVDDLQRAAIESSRLGIPLLIARDVIHGHRTVAPIPLGQAATFDEQVVHDVAARAALEASADGLTWTFAPMLDVVDDPRWGRVAESFGESPLLTARLGAAAVRGFQASGLVTACAKHYVGYGLSRGGRDYATAEVGEITLRNRHLVPFRAAVDAGVGTVMAAFCDVDGVPMHSHHHLLREVLKGEWGFDGVVVADWNGIGELVEHGVAADLRDAARLAIEAGVDVDMVSGAYAAHLAALVEGGEVDLELVRDAARRVLRLKVRLGLLDPDCASLPGRGDLAGSHGLGLDRALAREAAARSFVVLRNDGMLPLRPRPTDTVLLTGAYTRERASLLGTWVLDGDPEQVSAVAPAVVRALGELAELAELTAGAGDAGGADADGDAVGVVAEPTVRRVLVDDGAFADRTLRLARDADLTVAFVGEHAARSGEDGSTSDVGLPPGQLEVLRGIAALGSRLVVVVLTGRPLALGEVLDLADAVVLAWHPGTEAGEALADVLVRGVPATGRLPMSLPRSVGHLPITHAERPSGRPLPDEARGRGRYIDAPSSAGVPFGAGASALAYGSLTAASGEVTRDGEAVVTLEVTNRSDREVREPVLLFLRDEVAEVTRPVRELVDVQVVTVPAGASVPVTFRVPAHAFGYHGRDHAFRVDPGRVVLTVGWPRADASAVVLDVV</sequence>
<evidence type="ECO:0000256" key="7">
    <source>
        <dbReference type="SAM" id="MobiDB-lite"/>
    </source>
</evidence>
<feature type="domain" description="Fibronectin type III-like" evidence="8">
    <location>
        <begin position="676"/>
        <end position="745"/>
    </location>
</feature>
<dbReference type="InterPro" id="IPR013783">
    <property type="entry name" value="Ig-like_fold"/>
</dbReference>
<dbReference type="InterPro" id="IPR026891">
    <property type="entry name" value="Fn3-like"/>
</dbReference>
<dbReference type="RefSeq" id="WP_139986173.1">
    <property type="nucleotide sequence ID" value="NZ_VENP01000008.1"/>
</dbReference>
<dbReference type="Pfam" id="PF01915">
    <property type="entry name" value="Glyco_hydro_3_C"/>
    <property type="match status" value="1"/>
</dbReference>
<dbReference type="SUPFAM" id="SSF51445">
    <property type="entry name" value="(Trans)glycosidases"/>
    <property type="match status" value="1"/>
</dbReference>
<dbReference type="InterPro" id="IPR002772">
    <property type="entry name" value="Glyco_hydro_3_C"/>
</dbReference>
<keyword evidence="5 9" id="KW-0378">Hydrolase</keyword>
<dbReference type="EC" id="3.2.1.21" evidence="3"/>
<dbReference type="InterPro" id="IPR051915">
    <property type="entry name" value="Cellulose_Degrad_GH3"/>
</dbReference>
<dbReference type="SUPFAM" id="SSF52279">
    <property type="entry name" value="Beta-D-glucan exohydrolase, C-terminal domain"/>
    <property type="match status" value="1"/>
</dbReference>
<evidence type="ECO:0000256" key="1">
    <source>
        <dbReference type="ARBA" id="ARBA00000448"/>
    </source>
</evidence>
<evidence type="ECO:0000256" key="2">
    <source>
        <dbReference type="ARBA" id="ARBA00005336"/>
    </source>
</evidence>
<dbReference type="Gene3D" id="3.20.20.300">
    <property type="entry name" value="Glycoside hydrolase, family 3, N-terminal domain"/>
    <property type="match status" value="1"/>
</dbReference>
<dbReference type="AlphaFoldDB" id="A0A5C5BFD0"/>
<keyword evidence="10" id="KW-1185">Reference proteome</keyword>
<evidence type="ECO:0000256" key="3">
    <source>
        <dbReference type="ARBA" id="ARBA00012744"/>
    </source>
</evidence>
<keyword evidence="6" id="KW-0326">Glycosidase</keyword>
<dbReference type="PRINTS" id="PR00133">
    <property type="entry name" value="GLHYDRLASE3"/>
</dbReference>
<comment type="caution">
    <text evidence="9">The sequence shown here is derived from an EMBL/GenBank/DDBJ whole genome shotgun (WGS) entry which is preliminary data.</text>
</comment>
<dbReference type="Pfam" id="PF14310">
    <property type="entry name" value="Fn3-like"/>
    <property type="match status" value="1"/>
</dbReference>
<evidence type="ECO:0000313" key="10">
    <source>
        <dbReference type="Proteomes" id="UP000313849"/>
    </source>
</evidence>
<dbReference type="Gene3D" id="3.40.50.1700">
    <property type="entry name" value="Glycoside hydrolase family 3 C-terminal domain"/>
    <property type="match status" value="1"/>
</dbReference>
<comment type="similarity">
    <text evidence="2">Belongs to the glycosyl hydrolase 3 family.</text>
</comment>
<dbReference type="InterPro" id="IPR017853">
    <property type="entry name" value="GH"/>
</dbReference>
<evidence type="ECO:0000256" key="4">
    <source>
        <dbReference type="ARBA" id="ARBA00022729"/>
    </source>
</evidence>
<keyword evidence="4" id="KW-0732">Signal</keyword>
<proteinExistence type="inferred from homology"/>
<dbReference type="Proteomes" id="UP000313849">
    <property type="component" value="Unassembled WGS sequence"/>
</dbReference>
<reference evidence="9 10" key="1">
    <citation type="submission" date="2019-06" db="EMBL/GenBank/DDBJ databases">
        <title>Draft genome sequence of Miniimonas arenae KCTC 19750T isolated from sea sand.</title>
        <authorList>
            <person name="Park S.-J."/>
        </authorList>
    </citation>
    <scope>NUCLEOTIDE SEQUENCE [LARGE SCALE GENOMIC DNA]</scope>
    <source>
        <strain evidence="9 10">KCTC 19750</strain>
    </source>
</reference>
<dbReference type="PANTHER" id="PTHR30620">
    <property type="entry name" value="PERIPLASMIC BETA-GLUCOSIDASE-RELATED"/>
    <property type="match status" value="1"/>
</dbReference>
<dbReference type="InterPro" id="IPR036962">
    <property type="entry name" value="Glyco_hydro_3_N_sf"/>
</dbReference>
<dbReference type="EMBL" id="VENP01000008">
    <property type="protein sequence ID" value="TNU76340.1"/>
    <property type="molecule type" value="Genomic_DNA"/>
</dbReference>
<evidence type="ECO:0000256" key="6">
    <source>
        <dbReference type="ARBA" id="ARBA00023295"/>
    </source>
</evidence>